<proteinExistence type="predicted"/>
<dbReference type="InterPro" id="IPR017964">
    <property type="entry name" value="DNA-dir_DNA_pol_B_CS"/>
</dbReference>
<dbReference type="SUPFAM" id="SSF56672">
    <property type="entry name" value="DNA/RNA polymerases"/>
    <property type="match status" value="1"/>
</dbReference>
<accession>A0A5J4VY46</accession>
<dbReference type="GO" id="GO:0000166">
    <property type="term" value="F:nucleotide binding"/>
    <property type="evidence" value="ECO:0007669"/>
    <property type="project" value="InterPro"/>
</dbReference>
<dbReference type="Gene3D" id="3.90.1600.10">
    <property type="entry name" value="Palm domain of DNA polymerase"/>
    <property type="match status" value="1"/>
</dbReference>
<organism evidence="1 2">
    <name type="scientific">Streblomastix strix</name>
    <dbReference type="NCBI Taxonomy" id="222440"/>
    <lineage>
        <taxon>Eukaryota</taxon>
        <taxon>Metamonada</taxon>
        <taxon>Preaxostyla</taxon>
        <taxon>Oxymonadida</taxon>
        <taxon>Streblomastigidae</taxon>
        <taxon>Streblomastix</taxon>
    </lineage>
</organism>
<evidence type="ECO:0008006" key="3">
    <source>
        <dbReference type="Google" id="ProtNLM"/>
    </source>
</evidence>
<dbReference type="Proteomes" id="UP000324800">
    <property type="component" value="Unassembled WGS sequence"/>
</dbReference>
<dbReference type="OrthoDB" id="6602337at2759"/>
<evidence type="ECO:0000313" key="2">
    <source>
        <dbReference type="Proteomes" id="UP000324800"/>
    </source>
</evidence>
<dbReference type="InterPro" id="IPR023211">
    <property type="entry name" value="DNA_pol_palm_dom_sf"/>
</dbReference>
<evidence type="ECO:0000313" key="1">
    <source>
        <dbReference type="EMBL" id="KAA6387229.1"/>
    </source>
</evidence>
<protein>
    <recommendedName>
        <fullName evidence="3">DNA-directed DNA polymerase</fullName>
    </recommendedName>
</protein>
<dbReference type="InterPro" id="IPR043502">
    <property type="entry name" value="DNA/RNA_pol_sf"/>
</dbReference>
<reference evidence="1 2" key="1">
    <citation type="submission" date="2019-03" db="EMBL/GenBank/DDBJ databases">
        <title>Single cell metagenomics reveals metabolic interactions within the superorganism composed of flagellate Streblomastix strix and complex community of Bacteroidetes bacteria on its surface.</title>
        <authorList>
            <person name="Treitli S.C."/>
            <person name="Kolisko M."/>
            <person name="Husnik F."/>
            <person name="Keeling P."/>
            <person name="Hampl V."/>
        </authorList>
    </citation>
    <scope>NUCLEOTIDE SEQUENCE [LARGE SCALE GENOMIC DNA]</scope>
    <source>
        <strain evidence="1">ST1C</strain>
    </source>
</reference>
<dbReference type="EMBL" id="SNRW01004463">
    <property type="protein sequence ID" value="KAA6387229.1"/>
    <property type="molecule type" value="Genomic_DNA"/>
</dbReference>
<dbReference type="AlphaFoldDB" id="A0A5J4VY46"/>
<dbReference type="GO" id="GO:0003676">
    <property type="term" value="F:nucleic acid binding"/>
    <property type="evidence" value="ECO:0007669"/>
    <property type="project" value="InterPro"/>
</dbReference>
<gene>
    <name evidence="1" type="ORF">EZS28_017243</name>
</gene>
<comment type="caution">
    <text evidence="1">The sequence shown here is derived from an EMBL/GenBank/DDBJ whole genome shotgun (WGS) entry which is preliminary data.</text>
</comment>
<dbReference type="PROSITE" id="PS00116">
    <property type="entry name" value="DNA_POLYMERASE_B"/>
    <property type="match status" value="1"/>
</dbReference>
<sequence>MDSSYGSDSGHKLNENVLAVEFEKQKINCNACIQVTFAISNCSRNCAIFHYVYGDTDSMMLAVAGDPNQDYTQGFSAIVSDKQFYHENFYKFFPDPSKDVYDEKKLLGVVYEHCGSSLIAFAPKNYLLLEELDMKNPKPVKLKKLNLKSNPQINQQAYEENIKNGTVVKGKNISLRQCTGEMSQIEVHKKGIIRCRTKMVALPNYCCCPFIYQLAAESYNCQELQ</sequence>
<name>A0A5J4VY46_9EUKA</name>